<evidence type="ECO:0000256" key="8">
    <source>
        <dbReference type="SAM" id="MobiDB-lite"/>
    </source>
</evidence>
<accession>A0A0U2V8A5</accession>
<comment type="function">
    <text evidence="6">Non-catalytic subunit of AMP-activated protein kinase (AMPK), an energy sensor protein kinase that plays a key role in regulating cellular energy metabolism. In response to reduction of intracellular ATP levels, AMPK activates energy-producing pathways and inhibits energy-consuming processes: inhibits protein, carbohydrate and lipid biosynthesis, as well as cell growth and proliferation. AMPK acts via direct phosphorylation of metabolic enzymes, and by longer-term effects via phosphorylation of transcription regulators. Also acts as a regulator of cellular polarity by remodeling the actin cytoskeleton; probably by indirectly activating myosin. Beta non-catalytic subunit acts as a scaffold on which the AMPK complex assembles, via its C-terminus that bridges alpha (PRKAA1 or PRKAA2) and gamma subunits (PRKAG1, PRKAG2 or PRKAG3).</text>
</comment>
<dbReference type="Gene3D" id="2.60.40.10">
    <property type="entry name" value="Immunoglobulins"/>
    <property type="match status" value="1"/>
</dbReference>
<dbReference type="SUPFAM" id="SSF81296">
    <property type="entry name" value="E set domains"/>
    <property type="match status" value="1"/>
</dbReference>
<feature type="region of interest" description="Disordered" evidence="8">
    <location>
        <begin position="1"/>
        <end position="97"/>
    </location>
</feature>
<dbReference type="Gene3D" id="6.20.250.60">
    <property type="match status" value="1"/>
</dbReference>
<dbReference type="Pfam" id="PF04739">
    <property type="entry name" value="AMPKBI"/>
    <property type="match status" value="1"/>
</dbReference>
<evidence type="ECO:0000259" key="9">
    <source>
        <dbReference type="SMART" id="SM01010"/>
    </source>
</evidence>
<dbReference type="InterPro" id="IPR013783">
    <property type="entry name" value="Ig-like_fold"/>
</dbReference>
<keyword evidence="4" id="KW-0276">Fatty acid metabolism</keyword>
<evidence type="ECO:0000256" key="3">
    <source>
        <dbReference type="ARBA" id="ARBA00022553"/>
    </source>
</evidence>
<evidence type="ECO:0000256" key="5">
    <source>
        <dbReference type="ARBA" id="ARBA00023098"/>
    </source>
</evidence>
<evidence type="ECO:0000313" key="10">
    <source>
        <dbReference type="EMBL" id="ALS04438.1"/>
    </source>
</evidence>
<evidence type="ECO:0000256" key="4">
    <source>
        <dbReference type="ARBA" id="ARBA00022832"/>
    </source>
</evidence>
<dbReference type="CDD" id="cd02859">
    <property type="entry name" value="E_set_AMPKbeta_like_N"/>
    <property type="match status" value="1"/>
</dbReference>
<dbReference type="GO" id="GO:0019901">
    <property type="term" value="F:protein kinase binding"/>
    <property type="evidence" value="ECO:0007669"/>
    <property type="project" value="TreeGrafter"/>
</dbReference>
<dbReference type="GO" id="GO:0031588">
    <property type="term" value="C:nucleotide-activated protein kinase complex"/>
    <property type="evidence" value="ECO:0007669"/>
    <property type="project" value="TreeGrafter"/>
</dbReference>
<organism evidence="10">
    <name type="scientific">Acartia pacifica</name>
    <name type="common">Copepod</name>
    <dbReference type="NCBI Taxonomy" id="335913"/>
    <lineage>
        <taxon>Eukaryota</taxon>
        <taxon>Metazoa</taxon>
        <taxon>Ecdysozoa</taxon>
        <taxon>Arthropoda</taxon>
        <taxon>Crustacea</taxon>
        <taxon>Multicrustacea</taxon>
        <taxon>Hexanauplia</taxon>
        <taxon>Copepoda</taxon>
        <taxon>Calanoida</taxon>
        <taxon>Acartiidae</taxon>
        <taxon>Acartia</taxon>
    </lineage>
</organism>
<dbReference type="SMART" id="SM01010">
    <property type="entry name" value="AMPKBI"/>
    <property type="match status" value="1"/>
</dbReference>
<dbReference type="InterPro" id="IPR032640">
    <property type="entry name" value="AMPK1_CBM"/>
</dbReference>
<dbReference type="GO" id="GO:0005634">
    <property type="term" value="C:nucleus"/>
    <property type="evidence" value="ECO:0007669"/>
    <property type="project" value="TreeGrafter"/>
</dbReference>
<dbReference type="SUPFAM" id="SSF160219">
    <property type="entry name" value="AMPKBI-like"/>
    <property type="match status" value="1"/>
</dbReference>
<keyword evidence="3" id="KW-0597">Phosphoprotein</keyword>
<keyword evidence="5" id="KW-0443">Lipid metabolism</keyword>
<comment type="similarity">
    <text evidence="1">Belongs to the 5'-AMP-activated protein kinase beta subunit family.</text>
</comment>
<dbReference type="GO" id="GO:0005737">
    <property type="term" value="C:cytoplasm"/>
    <property type="evidence" value="ECO:0007669"/>
    <property type="project" value="TreeGrafter"/>
</dbReference>
<feature type="domain" description="Association with the SNF1 complex (ASC)" evidence="9">
    <location>
        <begin position="196"/>
        <end position="294"/>
    </location>
</feature>
<dbReference type="AlphaFoldDB" id="A0A0U2V8A5"/>
<dbReference type="PANTHER" id="PTHR10343:SF84">
    <property type="entry name" value="5'-AMP-ACTIVATED PROTEIN KINASE SUBUNIT BETA-1"/>
    <property type="match status" value="1"/>
</dbReference>
<reference evidence="10" key="1">
    <citation type="journal article" date="2015" name="Sci. Rep.">
        <title>Spliced leader RNA trans-splicing discovered in copepods.</title>
        <authorList>
            <person name="Yang F."/>
            <person name="Xu D."/>
            <person name="Zhuang Y."/>
            <person name="Yi X."/>
            <person name="Huang Y."/>
            <person name="Chen H."/>
            <person name="Lin S."/>
            <person name="Campbell D.A."/>
            <person name="Sturm N.R."/>
            <person name="Liu G."/>
            <person name="Zhang H."/>
        </authorList>
    </citation>
    <scope>NUCLEOTIDE SEQUENCE</scope>
</reference>
<dbReference type="PANTHER" id="PTHR10343">
    <property type="entry name" value="5'-AMP-ACTIVATED PROTEIN KINASE , BETA SUBUNIT"/>
    <property type="match status" value="1"/>
</dbReference>
<dbReference type="InterPro" id="IPR006828">
    <property type="entry name" value="ASC_dom"/>
</dbReference>
<sequence>MGNANTHERRKSGGAPDAGPYIEDIRSQPDGEIDEKTRKGSYDERDSESPGNKSKTPPPSFQTSPKEERGVEELPESPVRPDGGFRPRAGTGVEAKPQEASHVLPTIIKYSGAAKEVYVCGTFSEWAKIPMVKSQKDFVALIDLPVGEHQYKFMVDGQMVHDNNLPTVNTDQGDKNNYIQIQQGDFDAFSALDMDSKSTNLRHRRGGERSWGQDIPNIHSFDNKAGPPVLPPHLLQVILNKDTPLSCEPTLLPEPNHAMINHLYALSIKDGVMVISSTQRYRKKYVTTLLYKPIEGAS</sequence>
<proteinExistence type="evidence at transcript level"/>
<dbReference type="InterPro" id="IPR050827">
    <property type="entry name" value="CRP1_MDG1_kinase"/>
</dbReference>
<evidence type="ECO:0000256" key="1">
    <source>
        <dbReference type="ARBA" id="ARBA00010926"/>
    </source>
</evidence>
<dbReference type="GO" id="GO:0007165">
    <property type="term" value="P:signal transduction"/>
    <property type="evidence" value="ECO:0007669"/>
    <property type="project" value="TreeGrafter"/>
</dbReference>
<evidence type="ECO:0000256" key="2">
    <source>
        <dbReference type="ARBA" id="ARBA00022516"/>
    </source>
</evidence>
<keyword evidence="2" id="KW-0444">Lipid biosynthesis</keyword>
<protein>
    <recommendedName>
        <fullName evidence="7">5'-AMP-activated protein kinase subunit beta-1</fullName>
    </recommendedName>
</protein>
<feature type="compositionally biased region" description="Basic and acidic residues" evidence="8">
    <location>
        <begin position="23"/>
        <end position="48"/>
    </location>
</feature>
<evidence type="ECO:0000256" key="7">
    <source>
        <dbReference type="ARBA" id="ARBA00040010"/>
    </source>
</evidence>
<name>A0A0U2V8A5_ACAPC</name>
<dbReference type="GO" id="GO:0006631">
    <property type="term" value="P:fatty acid metabolic process"/>
    <property type="evidence" value="ECO:0007669"/>
    <property type="project" value="UniProtKB-KW"/>
</dbReference>
<dbReference type="InterPro" id="IPR037256">
    <property type="entry name" value="ASC_dom_sf"/>
</dbReference>
<dbReference type="Pfam" id="PF16561">
    <property type="entry name" value="AMPK1_CBM"/>
    <property type="match status" value="1"/>
</dbReference>
<evidence type="ECO:0000256" key="6">
    <source>
        <dbReference type="ARBA" id="ARBA00025180"/>
    </source>
</evidence>
<dbReference type="InterPro" id="IPR014756">
    <property type="entry name" value="Ig_E-set"/>
</dbReference>
<dbReference type="FunFam" id="2.60.40.10:FF:000139">
    <property type="entry name" value="Protein kinase AMP-activated non-catalytic subunit beta 1"/>
    <property type="match status" value="1"/>
</dbReference>
<dbReference type="EMBL" id="KT754604">
    <property type="protein sequence ID" value="ALS04438.1"/>
    <property type="molecule type" value="mRNA"/>
</dbReference>